<dbReference type="InterPro" id="IPR013740">
    <property type="entry name" value="Redoxin"/>
</dbReference>
<dbReference type="InterPro" id="IPR036249">
    <property type="entry name" value="Thioredoxin-like_sf"/>
</dbReference>
<dbReference type="PROSITE" id="PS51352">
    <property type="entry name" value="THIOREDOXIN_2"/>
    <property type="match status" value="1"/>
</dbReference>
<evidence type="ECO:0000313" key="8">
    <source>
        <dbReference type="Proteomes" id="UP000016568"/>
    </source>
</evidence>
<sequence length="177" mass="19126">MRGGWKVWLPLALFLGFVGLVALQLFRPAAREVESAMIGKPVPQFALRPALADMPGLATADLADGKPRLLNIWASWCVPCAAEAPQLEALRKQGVDIVGVAIRDRPEDVTAFLGRYGNPYTRVGADDLSEVQMAIGSSGVPETFVVDGKGVIRYQHIGDIRPEHVPMLIEKLKEAGA</sequence>
<evidence type="ECO:0000256" key="2">
    <source>
        <dbReference type="ARBA" id="ARBA00007758"/>
    </source>
</evidence>
<dbReference type="Proteomes" id="UP000016568">
    <property type="component" value="Unassembled WGS sequence"/>
</dbReference>
<evidence type="ECO:0000256" key="3">
    <source>
        <dbReference type="ARBA" id="ARBA00022748"/>
    </source>
</evidence>
<keyword evidence="8" id="KW-1185">Reference proteome</keyword>
<dbReference type="OrthoDB" id="9799347at2"/>
<reference evidence="7 8" key="1">
    <citation type="submission" date="2013-09" db="EMBL/GenBank/DDBJ databases">
        <title>Whole genome shotgun sequence of Novosphingobium tardaugens NBRC 16725.</title>
        <authorList>
            <person name="Isaki S."/>
            <person name="Hosoyama A."/>
            <person name="Tsuchikane K."/>
            <person name="Katsumata H."/>
            <person name="Ando Y."/>
            <person name="Yamazaki S."/>
            <person name="Fujita N."/>
        </authorList>
    </citation>
    <scope>NUCLEOTIDE SEQUENCE [LARGE SCALE GENOMIC DNA]</scope>
    <source>
        <strain evidence="7 8">NBRC 16725</strain>
    </source>
</reference>
<dbReference type="NCBIfam" id="TIGR00385">
    <property type="entry name" value="dsbE"/>
    <property type="match status" value="1"/>
</dbReference>
<dbReference type="PANTHER" id="PTHR42852:SF6">
    <property type="entry name" value="THIOL:DISULFIDE INTERCHANGE PROTEIN DSBE"/>
    <property type="match status" value="1"/>
</dbReference>
<dbReference type="PANTHER" id="PTHR42852">
    <property type="entry name" value="THIOL:DISULFIDE INTERCHANGE PROTEIN DSBE"/>
    <property type="match status" value="1"/>
</dbReference>
<keyword evidence="5" id="KW-0676">Redox-active center</keyword>
<feature type="domain" description="Thioredoxin" evidence="6">
    <location>
        <begin position="36"/>
        <end position="174"/>
    </location>
</feature>
<dbReference type="PROSITE" id="PS00194">
    <property type="entry name" value="THIOREDOXIN_1"/>
    <property type="match status" value="1"/>
</dbReference>
<protein>
    <submittedName>
        <fullName evidence="7">Cytochrome c-type biogenesis protein CcmG</fullName>
    </submittedName>
</protein>
<keyword evidence="4" id="KW-1015">Disulfide bond</keyword>
<evidence type="ECO:0000256" key="5">
    <source>
        <dbReference type="ARBA" id="ARBA00023284"/>
    </source>
</evidence>
<dbReference type="InterPro" id="IPR013766">
    <property type="entry name" value="Thioredoxin_domain"/>
</dbReference>
<comment type="caution">
    <text evidence="7">The sequence shown here is derived from an EMBL/GenBank/DDBJ whole genome shotgun (WGS) entry which is preliminary data.</text>
</comment>
<proteinExistence type="inferred from homology"/>
<dbReference type="eggNOG" id="COG0526">
    <property type="taxonomic scope" value="Bacteria"/>
</dbReference>
<gene>
    <name evidence="7" type="primary">ccmG</name>
    <name evidence="7" type="ORF">NT2_01_03300</name>
</gene>
<evidence type="ECO:0000313" key="7">
    <source>
        <dbReference type="EMBL" id="GAD47561.1"/>
    </source>
</evidence>
<evidence type="ECO:0000259" key="6">
    <source>
        <dbReference type="PROSITE" id="PS51352"/>
    </source>
</evidence>
<dbReference type="InterPro" id="IPR004799">
    <property type="entry name" value="Periplasmic_diS_OxRdtase_DsbE"/>
</dbReference>
<name>U2Y3J0_9SPHN</name>
<organism evidence="7 8">
    <name type="scientific">Caenibius tardaugens NBRC 16725</name>
    <dbReference type="NCBI Taxonomy" id="1219035"/>
    <lineage>
        <taxon>Bacteria</taxon>
        <taxon>Pseudomonadati</taxon>
        <taxon>Pseudomonadota</taxon>
        <taxon>Alphaproteobacteria</taxon>
        <taxon>Sphingomonadales</taxon>
        <taxon>Erythrobacteraceae</taxon>
        <taxon>Caenibius</taxon>
    </lineage>
</organism>
<comment type="subcellular location">
    <subcellularLocation>
        <location evidence="1">Cell envelope</location>
    </subcellularLocation>
</comment>
<evidence type="ECO:0000256" key="4">
    <source>
        <dbReference type="ARBA" id="ARBA00023157"/>
    </source>
</evidence>
<dbReference type="GO" id="GO:0015036">
    <property type="term" value="F:disulfide oxidoreductase activity"/>
    <property type="evidence" value="ECO:0007669"/>
    <property type="project" value="InterPro"/>
</dbReference>
<dbReference type="KEGG" id="ntd:EGO55_15500"/>
<dbReference type="SUPFAM" id="SSF52833">
    <property type="entry name" value="Thioredoxin-like"/>
    <property type="match status" value="1"/>
</dbReference>
<dbReference type="InterPro" id="IPR050553">
    <property type="entry name" value="Thioredoxin_ResA/DsbE_sf"/>
</dbReference>
<accession>U2Y3J0</accession>
<keyword evidence="3" id="KW-0201">Cytochrome c-type biogenesis</keyword>
<dbReference type="AlphaFoldDB" id="U2Y3J0"/>
<dbReference type="Gene3D" id="3.40.30.10">
    <property type="entry name" value="Glutaredoxin"/>
    <property type="match status" value="1"/>
</dbReference>
<comment type="similarity">
    <text evidence="2">Belongs to the thioredoxin family. DsbE subfamily.</text>
</comment>
<dbReference type="InterPro" id="IPR017937">
    <property type="entry name" value="Thioredoxin_CS"/>
</dbReference>
<dbReference type="Pfam" id="PF08534">
    <property type="entry name" value="Redoxin"/>
    <property type="match status" value="1"/>
</dbReference>
<dbReference type="EMBL" id="BASZ01000001">
    <property type="protein sequence ID" value="GAD47561.1"/>
    <property type="molecule type" value="Genomic_DNA"/>
</dbReference>
<dbReference type="GO" id="GO:0017004">
    <property type="term" value="P:cytochrome complex assembly"/>
    <property type="evidence" value="ECO:0007669"/>
    <property type="project" value="UniProtKB-KW"/>
</dbReference>
<dbReference type="GO" id="GO:0030288">
    <property type="term" value="C:outer membrane-bounded periplasmic space"/>
    <property type="evidence" value="ECO:0007669"/>
    <property type="project" value="InterPro"/>
</dbReference>
<evidence type="ECO:0000256" key="1">
    <source>
        <dbReference type="ARBA" id="ARBA00004196"/>
    </source>
</evidence>
<dbReference type="CDD" id="cd03010">
    <property type="entry name" value="TlpA_like_DsbE"/>
    <property type="match status" value="1"/>
</dbReference>
<dbReference type="RefSeq" id="WP_021688468.1">
    <property type="nucleotide sequence ID" value="NZ_BASZ01000001.1"/>
</dbReference>